<reference evidence="1 2" key="1">
    <citation type="journal article" date="2022" name="Plant J.">
        <title>Chromosome-level genome of Camellia lanceoleosa provides a valuable resource for understanding genome evolution and self-incompatibility.</title>
        <authorList>
            <person name="Gong W."/>
            <person name="Xiao S."/>
            <person name="Wang L."/>
            <person name="Liao Z."/>
            <person name="Chang Y."/>
            <person name="Mo W."/>
            <person name="Hu G."/>
            <person name="Li W."/>
            <person name="Zhao G."/>
            <person name="Zhu H."/>
            <person name="Hu X."/>
            <person name="Ji K."/>
            <person name="Xiang X."/>
            <person name="Song Q."/>
            <person name="Yuan D."/>
            <person name="Jin S."/>
            <person name="Zhang L."/>
        </authorList>
    </citation>
    <scope>NUCLEOTIDE SEQUENCE [LARGE SCALE GENOMIC DNA]</scope>
    <source>
        <strain evidence="1">SQ_2022a</strain>
    </source>
</reference>
<name>A0ACC0H408_9ERIC</name>
<dbReference type="EMBL" id="CM045764">
    <property type="protein sequence ID" value="KAI8007880.1"/>
    <property type="molecule type" value="Genomic_DNA"/>
</dbReference>
<accession>A0ACC0H408</accession>
<gene>
    <name evidence="1" type="ORF">LOK49_LG07G00992</name>
</gene>
<protein>
    <submittedName>
        <fullName evidence="1">U-box domain-containing protein 14</fullName>
    </submittedName>
</protein>
<evidence type="ECO:0000313" key="1">
    <source>
        <dbReference type="EMBL" id="KAI8007880.1"/>
    </source>
</evidence>
<keyword evidence="2" id="KW-1185">Reference proteome</keyword>
<evidence type="ECO:0000313" key="2">
    <source>
        <dbReference type="Proteomes" id="UP001060215"/>
    </source>
</evidence>
<organism evidence="1 2">
    <name type="scientific">Camellia lanceoleosa</name>
    <dbReference type="NCBI Taxonomy" id="1840588"/>
    <lineage>
        <taxon>Eukaryota</taxon>
        <taxon>Viridiplantae</taxon>
        <taxon>Streptophyta</taxon>
        <taxon>Embryophyta</taxon>
        <taxon>Tracheophyta</taxon>
        <taxon>Spermatophyta</taxon>
        <taxon>Magnoliopsida</taxon>
        <taxon>eudicotyledons</taxon>
        <taxon>Gunneridae</taxon>
        <taxon>Pentapetalae</taxon>
        <taxon>asterids</taxon>
        <taxon>Ericales</taxon>
        <taxon>Theaceae</taxon>
        <taxon>Camellia</taxon>
    </lineage>
</organism>
<proteinExistence type="predicted"/>
<sequence>MGPVDDSKNALVSQLVMAIRDVSGFPDCRNASKKMYNNLVRRVKLLSPLFEELKDSEDELGDEEIQGFESLKVALDSARELLRSINEGSKLFQALKLNKIASDFHQVTEQIEEALSQIPYNKLDISEEVREQIELVHAQFQRAKARMDTHELLLEMDLDLAQKEKDLDPAILKRLSEKLHLVTMNDLKKESLAIHDMAISCDAAPRDSFQKVSFLFRKIKDFVVIGNPDADTSEVEEVSIKHRSPVIPDDFRCPISLELMKDPVIVSTGQTYERSCIQKWLDAGHKKCPKTQQTLLHTALTPNYVLKSLIALWCESNGVELPKRQGNCGSKKTGGCGSDCDRTAIDALIHKLASGNPEHQRAAAGELRLLAKRNADNRVCIAKAGAIPLLVKLLSSTDSRTQEHAVTALLNLSINEANKGTIVKAGAVPDIVDVLKNGSMEGRENAAATLFSLSVLDENKVAIGAAGAIPALIDLLCQGTPRGKKDAATAIFNLSIYQGNKVRAVRAGIVAPLMGFLKDAGGGMEDESLALLAILATHQEGKIAIGQTEPVPVLVEVIRTGSPRNRENAAAVLWSLCTGDVEYLKIAKELGVEETLKELSENGTDRAKRKAASVLELLQQADAVTEP</sequence>
<dbReference type="Proteomes" id="UP001060215">
    <property type="component" value="Chromosome 7"/>
</dbReference>
<comment type="caution">
    <text evidence="1">The sequence shown here is derived from an EMBL/GenBank/DDBJ whole genome shotgun (WGS) entry which is preliminary data.</text>
</comment>